<dbReference type="InterPro" id="IPR001584">
    <property type="entry name" value="Integrase_cat-core"/>
</dbReference>
<dbReference type="SUPFAM" id="SSF53098">
    <property type="entry name" value="Ribonuclease H-like"/>
    <property type="match status" value="1"/>
</dbReference>
<accession>A0A0N5B2Y1</accession>
<dbReference type="Gene3D" id="3.30.420.10">
    <property type="entry name" value="Ribonuclease H-like superfamily/Ribonuclease H"/>
    <property type="match status" value="1"/>
</dbReference>
<dbReference type="GO" id="GO:0015074">
    <property type="term" value="P:DNA integration"/>
    <property type="evidence" value="ECO:0007669"/>
    <property type="project" value="InterPro"/>
</dbReference>
<dbReference type="InterPro" id="IPR041588">
    <property type="entry name" value="Integrase_H2C2"/>
</dbReference>
<dbReference type="Gene3D" id="1.10.340.70">
    <property type="match status" value="1"/>
</dbReference>
<dbReference type="AlphaFoldDB" id="A0A0N5B2Y1"/>
<evidence type="ECO:0000313" key="4">
    <source>
        <dbReference type="WBParaSite" id="SPAL_0000043200.1"/>
    </source>
</evidence>
<evidence type="ECO:0000256" key="1">
    <source>
        <dbReference type="ARBA" id="ARBA00012493"/>
    </source>
</evidence>
<dbReference type="InterPro" id="IPR012337">
    <property type="entry name" value="RNaseH-like_sf"/>
</dbReference>
<protein>
    <recommendedName>
        <fullName evidence="1">RNA-directed DNA polymerase</fullName>
        <ecNumber evidence="1">2.7.7.49</ecNumber>
    </recommendedName>
</protein>
<dbReference type="PANTHER" id="PTHR37984">
    <property type="entry name" value="PROTEIN CBG26694"/>
    <property type="match status" value="1"/>
</dbReference>
<dbReference type="InterPro" id="IPR050951">
    <property type="entry name" value="Retrovirus_Pol_polyprotein"/>
</dbReference>
<dbReference type="WBParaSite" id="SPAL_0000043200.1">
    <property type="protein sequence ID" value="SPAL_0000043200.1"/>
    <property type="gene ID" value="SPAL_0000043200"/>
</dbReference>
<dbReference type="Proteomes" id="UP000046392">
    <property type="component" value="Unplaced"/>
</dbReference>
<dbReference type="GO" id="GO:0003676">
    <property type="term" value="F:nucleic acid binding"/>
    <property type="evidence" value="ECO:0007669"/>
    <property type="project" value="InterPro"/>
</dbReference>
<keyword evidence="3" id="KW-1185">Reference proteome</keyword>
<feature type="domain" description="Integrase catalytic" evidence="2">
    <location>
        <begin position="55"/>
        <end position="142"/>
    </location>
</feature>
<reference evidence="4" key="1">
    <citation type="submission" date="2017-02" db="UniProtKB">
        <authorList>
            <consortium name="WormBaseParasite"/>
        </authorList>
    </citation>
    <scope>IDENTIFICATION</scope>
</reference>
<dbReference type="EC" id="2.7.7.49" evidence="1"/>
<organism evidence="3 4">
    <name type="scientific">Strongyloides papillosus</name>
    <name type="common">Intestinal threadworm</name>
    <dbReference type="NCBI Taxonomy" id="174720"/>
    <lineage>
        <taxon>Eukaryota</taxon>
        <taxon>Metazoa</taxon>
        <taxon>Ecdysozoa</taxon>
        <taxon>Nematoda</taxon>
        <taxon>Chromadorea</taxon>
        <taxon>Rhabditida</taxon>
        <taxon>Tylenchina</taxon>
        <taxon>Panagrolaimomorpha</taxon>
        <taxon>Strongyloidoidea</taxon>
        <taxon>Strongyloididae</taxon>
        <taxon>Strongyloides</taxon>
    </lineage>
</organism>
<dbReference type="PROSITE" id="PS50994">
    <property type="entry name" value="INTEGRASE"/>
    <property type="match status" value="1"/>
</dbReference>
<evidence type="ECO:0000259" key="2">
    <source>
        <dbReference type="PROSITE" id="PS50994"/>
    </source>
</evidence>
<dbReference type="Pfam" id="PF17921">
    <property type="entry name" value="Integrase_H2C2"/>
    <property type="match status" value="1"/>
</dbReference>
<dbReference type="GO" id="GO:0003964">
    <property type="term" value="F:RNA-directed DNA polymerase activity"/>
    <property type="evidence" value="ECO:0007669"/>
    <property type="project" value="UniProtKB-EC"/>
</dbReference>
<sequence length="142" mass="16817">MLGGHFGKERTTKSLQQYCWWPELQKGVNFNCEMCNKTKFQPGTTYPGWQGKWSPPEKPFRNINMDLRDPLLETDRYHNYLMELQDDLSKYALFIPLRKTTGEEIVEKLITQVFPIFDVPEIIRCDNSQYFNSNLIQLAMEE</sequence>
<dbReference type="PANTHER" id="PTHR37984:SF5">
    <property type="entry name" value="PROTEIN NYNRIN-LIKE"/>
    <property type="match status" value="1"/>
</dbReference>
<dbReference type="STRING" id="174720.A0A0N5B2Y1"/>
<evidence type="ECO:0000313" key="3">
    <source>
        <dbReference type="Proteomes" id="UP000046392"/>
    </source>
</evidence>
<name>A0A0N5B2Y1_STREA</name>
<proteinExistence type="predicted"/>
<dbReference type="InterPro" id="IPR036397">
    <property type="entry name" value="RNaseH_sf"/>
</dbReference>